<dbReference type="GO" id="GO:0005634">
    <property type="term" value="C:nucleus"/>
    <property type="evidence" value="ECO:0007669"/>
    <property type="project" value="UniProtKB-SubCell"/>
</dbReference>
<dbReference type="InterPro" id="IPR036600">
    <property type="entry name" value="PAH_sf"/>
</dbReference>
<dbReference type="Proteomes" id="UP000297910">
    <property type="component" value="Unassembled WGS sequence"/>
</dbReference>
<proteinExistence type="predicted"/>
<comment type="subcellular location">
    <subcellularLocation>
        <location evidence="1 3">Nucleus</location>
    </subcellularLocation>
</comment>
<evidence type="ECO:0000256" key="3">
    <source>
        <dbReference type="PROSITE-ProRule" id="PRU00810"/>
    </source>
</evidence>
<reference evidence="4 5" key="1">
    <citation type="submission" date="2017-12" db="EMBL/GenBank/DDBJ databases">
        <title>Comparative genomics of Botrytis spp.</title>
        <authorList>
            <person name="Valero-Jimenez C.A."/>
            <person name="Tapia P."/>
            <person name="Veloso J."/>
            <person name="Silva-Moreno E."/>
            <person name="Staats M."/>
            <person name="Valdes J.H."/>
            <person name="Van Kan J.A.L."/>
        </authorList>
    </citation>
    <scope>NUCLEOTIDE SEQUENCE [LARGE SCALE GENOMIC DNA]</scope>
    <source>
        <strain evidence="4 5">Bp0003</strain>
    </source>
</reference>
<organism evidence="4 5">
    <name type="scientific">Botrytis paeoniae</name>
    <dbReference type="NCBI Taxonomy" id="278948"/>
    <lineage>
        <taxon>Eukaryota</taxon>
        <taxon>Fungi</taxon>
        <taxon>Dikarya</taxon>
        <taxon>Ascomycota</taxon>
        <taxon>Pezizomycotina</taxon>
        <taxon>Leotiomycetes</taxon>
        <taxon>Helotiales</taxon>
        <taxon>Sclerotiniaceae</taxon>
        <taxon>Botrytis</taxon>
    </lineage>
</organism>
<evidence type="ECO:0000256" key="1">
    <source>
        <dbReference type="ARBA" id="ARBA00004123"/>
    </source>
</evidence>
<dbReference type="GO" id="GO:0006355">
    <property type="term" value="P:regulation of DNA-templated transcription"/>
    <property type="evidence" value="ECO:0007669"/>
    <property type="project" value="InterPro"/>
</dbReference>
<dbReference type="Gene3D" id="1.20.1160.11">
    <property type="entry name" value="Paired amphipathic helix"/>
    <property type="match status" value="1"/>
</dbReference>
<evidence type="ECO:0000256" key="2">
    <source>
        <dbReference type="ARBA" id="ARBA00023242"/>
    </source>
</evidence>
<keyword evidence="2 3" id="KW-0539">Nucleus</keyword>
<sequence>MNTPPQPTYGDALDYVLQIQNTFRYTRPGMYDEFLNILHAFLIHHSTKATTIQWVNLLDVHHLDIIYGFKQFLPDKEAEQLVDLRILYLALQNWLRRSMDVEWSHPDWTRIWESDSIRER</sequence>
<dbReference type="InterPro" id="IPR003822">
    <property type="entry name" value="PAH"/>
</dbReference>
<dbReference type="AlphaFoldDB" id="A0A4Z1GAI1"/>
<comment type="caution">
    <text evidence="4">The sequence shown here is derived from an EMBL/GenBank/DDBJ whole genome shotgun (WGS) entry which is preliminary data.</text>
</comment>
<dbReference type="SUPFAM" id="SSF47762">
    <property type="entry name" value="PAH2 domain"/>
    <property type="match status" value="1"/>
</dbReference>
<evidence type="ECO:0000313" key="5">
    <source>
        <dbReference type="Proteomes" id="UP000297910"/>
    </source>
</evidence>
<accession>A0A4Z1GAI1</accession>
<evidence type="ECO:0000313" key="4">
    <source>
        <dbReference type="EMBL" id="TGO31203.1"/>
    </source>
</evidence>
<name>A0A4Z1GAI1_9HELO</name>
<protein>
    <submittedName>
        <fullName evidence="4">Uncharacterized protein</fullName>
    </submittedName>
</protein>
<keyword evidence="5" id="KW-1185">Reference proteome</keyword>
<gene>
    <name evidence="4" type="ORF">BPAE_0001g00980</name>
</gene>
<dbReference type="EMBL" id="PQXI01000001">
    <property type="protein sequence ID" value="TGO31203.1"/>
    <property type="molecule type" value="Genomic_DNA"/>
</dbReference>
<dbReference type="PROSITE" id="PS51477">
    <property type="entry name" value="PAH"/>
    <property type="match status" value="1"/>
</dbReference>